<accession>A0ACC1N1T2</accession>
<proteinExistence type="predicted"/>
<keyword evidence="2" id="KW-1185">Reference proteome</keyword>
<reference evidence="1" key="1">
    <citation type="submission" date="2022-08" db="EMBL/GenBank/DDBJ databases">
        <title>Genome Sequence of Lecanicillium fungicola.</title>
        <authorList>
            <person name="Buettner E."/>
        </authorList>
    </citation>
    <scope>NUCLEOTIDE SEQUENCE</scope>
    <source>
        <strain evidence="1">Babe33</strain>
    </source>
</reference>
<evidence type="ECO:0000313" key="1">
    <source>
        <dbReference type="EMBL" id="KAJ2972811.1"/>
    </source>
</evidence>
<organism evidence="1 2">
    <name type="scientific">Zarea fungicola</name>
    <dbReference type="NCBI Taxonomy" id="93591"/>
    <lineage>
        <taxon>Eukaryota</taxon>
        <taxon>Fungi</taxon>
        <taxon>Dikarya</taxon>
        <taxon>Ascomycota</taxon>
        <taxon>Pezizomycotina</taxon>
        <taxon>Sordariomycetes</taxon>
        <taxon>Hypocreomycetidae</taxon>
        <taxon>Hypocreales</taxon>
        <taxon>Cordycipitaceae</taxon>
        <taxon>Zarea</taxon>
    </lineage>
</organism>
<dbReference type="Proteomes" id="UP001143910">
    <property type="component" value="Unassembled WGS sequence"/>
</dbReference>
<gene>
    <name evidence="1" type="ORF">NQ176_g6943</name>
</gene>
<name>A0ACC1N1T2_9HYPO</name>
<protein>
    <submittedName>
        <fullName evidence="1">Uncharacterized protein</fullName>
    </submittedName>
</protein>
<sequence>MLRDGVLTGYFHASQHIRVVEVLMQSAARIIESLQIYAVKHLQILLDLFAPVLTDAFALAYAPAVLSAAKALHATILNCWPRFVGTPHAERIINLVARCWTNIHDTAEKDTKGEFKDIGSELTQTISLLAVLWKDSGEPVPTEKLDQVVGKAPHLKSLFKPLQQGASAAR</sequence>
<comment type="caution">
    <text evidence="1">The sequence shown here is derived from an EMBL/GenBank/DDBJ whole genome shotgun (WGS) entry which is preliminary data.</text>
</comment>
<dbReference type="EMBL" id="JANJQO010001077">
    <property type="protein sequence ID" value="KAJ2972811.1"/>
    <property type="molecule type" value="Genomic_DNA"/>
</dbReference>
<evidence type="ECO:0000313" key="2">
    <source>
        <dbReference type="Proteomes" id="UP001143910"/>
    </source>
</evidence>